<keyword evidence="4" id="KW-0648">Protein biosynthesis</keyword>
<evidence type="ECO:0000256" key="1">
    <source>
        <dbReference type="ARBA" id="ARBA00004496"/>
    </source>
</evidence>
<dbReference type="FunFam" id="3.30.1360.40:FF:000001">
    <property type="entry name" value="Ribosome-recycling factor"/>
    <property type="match status" value="1"/>
</dbReference>
<keyword evidence="3" id="KW-0963">Cytoplasm</keyword>
<evidence type="ECO:0000313" key="6">
    <source>
        <dbReference type="EMBL" id="SUZ76892.1"/>
    </source>
</evidence>
<dbReference type="PANTHER" id="PTHR20982:SF3">
    <property type="entry name" value="MITOCHONDRIAL RIBOSOME RECYCLING FACTOR PSEUDO 1"/>
    <property type="match status" value="1"/>
</dbReference>
<reference evidence="6" key="1">
    <citation type="submission" date="2018-05" db="EMBL/GenBank/DDBJ databases">
        <authorList>
            <person name="Lanie J.A."/>
            <person name="Ng W.-L."/>
            <person name="Kazmierczak K.M."/>
            <person name="Andrzejewski T.M."/>
            <person name="Davidsen T.M."/>
            <person name="Wayne K.J."/>
            <person name="Tettelin H."/>
            <person name="Glass J.I."/>
            <person name="Rusch D."/>
            <person name="Podicherti R."/>
            <person name="Tsui H.-C.T."/>
            <person name="Winkler M.E."/>
        </authorList>
    </citation>
    <scope>NUCLEOTIDE SEQUENCE</scope>
</reference>
<dbReference type="SUPFAM" id="SSF55194">
    <property type="entry name" value="Ribosome recycling factor, RRF"/>
    <property type="match status" value="1"/>
</dbReference>
<comment type="similarity">
    <text evidence="2">Belongs to the RRF family.</text>
</comment>
<evidence type="ECO:0000256" key="3">
    <source>
        <dbReference type="ARBA" id="ARBA00022490"/>
    </source>
</evidence>
<gene>
    <name evidence="6" type="ORF">METZ01_LOCUS29746</name>
</gene>
<comment type="subcellular location">
    <subcellularLocation>
        <location evidence="1">Cytoplasm</location>
    </subcellularLocation>
</comment>
<dbReference type="InterPro" id="IPR036191">
    <property type="entry name" value="RRF_sf"/>
</dbReference>
<dbReference type="Gene3D" id="1.10.132.20">
    <property type="entry name" value="Ribosome-recycling factor"/>
    <property type="match status" value="1"/>
</dbReference>
<dbReference type="InterPro" id="IPR023584">
    <property type="entry name" value="Ribosome_recyc_fac_dom"/>
</dbReference>
<dbReference type="InterPro" id="IPR002661">
    <property type="entry name" value="Ribosome_recyc_fac"/>
</dbReference>
<evidence type="ECO:0000256" key="2">
    <source>
        <dbReference type="ARBA" id="ARBA00005912"/>
    </source>
</evidence>
<proteinExistence type="inferred from homology"/>
<name>A0A381QC21_9ZZZZ</name>
<dbReference type="FunFam" id="1.10.132.20:FF:000001">
    <property type="entry name" value="Ribosome-recycling factor"/>
    <property type="match status" value="1"/>
</dbReference>
<protein>
    <recommendedName>
        <fullName evidence="5">Ribosome recycling factor domain-containing protein</fullName>
    </recommendedName>
</protein>
<dbReference type="GO" id="GO:0043023">
    <property type="term" value="F:ribosomal large subunit binding"/>
    <property type="evidence" value="ECO:0007669"/>
    <property type="project" value="TreeGrafter"/>
</dbReference>
<dbReference type="CDD" id="cd00520">
    <property type="entry name" value="RRF"/>
    <property type="match status" value="1"/>
</dbReference>
<dbReference type="Pfam" id="PF01765">
    <property type="entry name" value="RRF"/>
    <property type="match status" value="1"/>
</dbReference>
<dbReference type="GO" id="GO:0005737">
    <property type="term" value="C:cytoplasm"/>
    <property type="evidence" value="ECO:0007669"/>
    <property type="project" value="UniProtKB-SubCell"/>
</dbReference>
<feature type="domain" description="Ribosome recycling factor" evidence="5">
    <location>
        <begin position="9"/>
        <end position="171"/>
    </location>
</feature>
<evidence type="ECO:0000259" key="5">
    <source>
        <dbReference type="Pfam" id="PF01765"/>
    </source>
</evidence>
<evidence type="ECO:0000256" key="4">
    <source>
        <dbReference type="ARBA" id="ARBA00022917"/>
    </source>
</evidence>
<dbReference type="PANTHER" id="PTHR20982">
    <property type="entry name" value="RIBOSOME RECYCLING FACTOR"/>
    <property type="match status" value="1"/>
</dbReference>
<dbReference type="Gene3D" id="3.30.1360.40">
    <property type="match status" value="1"/>
</dbReference>
<dbReference type="AlphaFoldDB" id="A0A381QC21"/>
<dbReference type="HAMAP" id="MF_00040">
    <property type="entry name" value="RRF"/>
    <property type="match status" value="1"/>
</dbReference>
<dbReference type="EMBL" id="UINC01001295">
    <property type="protein sequence ID" value="SUZ76892.1"/>
    <property type="molecule type" value="Genomic_DNA"/>
</dbReference>
<accession>A0A381QC21</accession>
<dbReference type="GO" id="GO:0006412">
    <property type="term" value="P:translation"/>
    <property type="evidence" value="ECO:0007669"/>
    <property type="project" value="UniProtKB-KW"/>
</dbReference>
<organism evidence="6">
    <name type="scientific">marine metagenome</name>
    <dbReference type="NCBI Taxonomy" id="408172"/>
    <lineage>
        <taxon>unclassified sequences</taxon>
        <taxon>metagenomes</taxon>
        <taxon>ecological metagenomes</taxon>
    </lineage>
</organism>
<dbReference type="NCBIfam" id="TIGR00496">
    <property type="entry name" value="frr"/>
    <property type="match status" value="1"/>
</dbReference>
<sequence>MEEAVDAVRREFSTVRTGKATPALLDTVKVDAYGAKMPLNQVASVSTPEASLLVVQPFDNTLLPDIERAILTSDLGFNPANDGNIIRIPIPPLNEERRKEFVKLLHHMAEEGRVSLRHARKVGNDEVKHAMKEHETSEDEGHHQLDEIQKLTDACSKRIDEMLDKKEKEVMAL</sequence>